<comment type="caution">
    <text evidence="5">The sequence shown here is derived from an EMBL/GenBank/DDBJ whole genome shotgun (WGS) entry which is preliminary data.</text>
</comment>
<dbReference type="InterPro" id="IPR036890">
    <property type="entry name" value="HATPase_C_sf"/>
</dbReference>
<dbReference type="Gene3D" id="2.60.40.10">
    <property type="entry name" value="Immunoglobulins"/>
    <property type="match status" value="1"/>
</dbReference>
<dbReference type="Gene3D" id="2.130.10.10">
    <property type="entry name" value="YVTN repeat-like/Quinoprotein amine dehydrogenase"/>
    <property type="match status" value="2"/>
</dbReference>
<dbReference type="InterPro" id="IPR011047">
    <property type="entry name" value="Quinoprotein_ADH-like_sf"/>
</dbReference>
<feature type="coiled-coil region" evidence="1">
    <location>
        <begin position="739"/>
        <end position="773"/>
    </location>
</feature>
<dbReference type="InterPro" id="IPR011123">
    <property type="entry name" value="Y_Y_Y"/>
</dbReference>
<evidence type="ECO:0000313" key="5">
    <source>
        <dbReference type="EMBL" id="CAL2089225.1"/>
    </source>
</evidence>
<accession>A0ABM9P3F5</accession>
<evidence type="ECO:0000256" key="1">
    <source>
        <dbReference type="SAM" id="Coils"/>
    </source>
</evidence>
<dbReference type="InterPro" id="IPR010559">
    <property type="entry name" value="Sig_transdc_His_kin_internal"/>
</dbReference>
<evidence type="ECO:0000313" key="6">
    <source>
        <dbReference type="Proteomes" id="UP001497416"/>
    </source>
</evidence>
<dbReference type="Gene3D" id="3.30.565.10">
    <property type="entry name" value="Histidine kinase-like ATPase, C-terminal domain"/>
    <property type="match status" value="1"/>
</dbReference>
<dbReference type="InterPro" id="IPR015943">
    <property type="entry name" value="WD40/YVTN_repeat-like_dom_sf"/>
</dbReference>
<evidence type="ECO:0008006" key="7">
    <source>
        <dbReference type="Google" id="ProtNLM"/>
    </source>
</evidence>
<dbReference type="PANTHER" id="PTHR34220">
    <property type="entry name" value="SENSOR HISTIDINE KINASE YPDA"/>
    <property type="match status" value="1"/>
</dbReference>
<proteinExistence type="predicted"/>
<dbReference type="SUPFAM" id="SSF63829">
    <property type="entry name" value="Calcium-dependent phosphotriesterase"/>
    <property type="match status" value="1"/>
</dbReference>
<evidence type="ECO:0000259" key="3">
    <source>
        <dbReference type="Pfam" id="PF06580"/>
    </source>
</evidence>
<dbReference type="InterPro" id="IPR013783">
    <property type="entry name" value="Ig-like_fold"/>
</dbReference>
<organism evidence="5 6">
    <name type="scientific">Tenacibaculum platacis</name>
    <dbReference type="NCBI Taxonomy" id="3137852"/>
    <lineage>
        <taxon>Bacteria</taxon>
        <taxon>Pseudomonadati</taxon>
        <taxon>Bacteroidota</taxon>
        <taxon>Flavobacteriia</taxon>
        <taxon>Flavobacteriales</taxon>
        <taxon>Flavobacteriaceae</taxon>
        <taxon>Tenacibaculum</taxon>
    </lineage>
</organism>
<keyword evidence="2" id="KW-0472">Membrane</keyword>
<dbReference type="InterPro" id="IPR050640">
    <property type="entry name" value="Bact_2-comp_sensor_kinase"/>
</dbReference>
<dbReference type="EMBL" id="CAXIXY010000005">
    <property type="protein sequence ID" value="CAL2089225.1"/>
    <property type="molecule type" value="Genomic_DNA"/>
</dbReference>
<dbReference type="Pfam" id="PF07494">
    <property type="entry name" value="Reg_prop"/>
    <property type="match status" value="1"/>
</dbReference>
<evidence type="ECO:0000259" key="4">
    <source>
        <dbReference type="Pfam" id="PF07495"/>
    </source>
</evidence>
<keyword evidence="2" id="KW-0812">Transmembrane</keyword>
<dbReference type="Pfam" id="PF07495">
    <property type="entry name" value="Y_Y_Y"/>
    <property type="match status" value="1"/>
</dbReference>
<name>A0ABM9P3F5_9FLAO</name>
<dbReference type="Proteomes" id="UP001497416">
    <property type="component" value="Unassembled WGS sequence"/>
</dbReference>
<dbReference type="Pfam" id="PF06580">
    <property type="entry name" value="His_kinase"/>
    <property type="match status" value="1"/>
</dbReference>
<dbReference type="InterPro" id="IPR011110">
    <property type="entry name" value="Reg_prop"/>
</dbReference>
<protein>
    <recommendedName>
        <fullName evidence="7">YXYXY domain-containing protein</fullName>
    </recommendedName>
</protein>
<sequence length="974" mass="112483">MRYNSNVLKKSLFHIYFLLLFLGIHAQDPISIHITDKDGFPDNEIYDLLQDKKGDIWIAANKGLFKFDGKNFTQLTHPKKQGRSFFNLTLDPYGRVWCNNLAGQFFYVEDNKLELFGNYQNIIKGAYTDFVFLNDQLVFRIYLGEGAQKVCAININTKKKRDLPLTVTGTSMGFVFNDILYYTSKGFKLKSYDFENEEAKLISDRTIHNITFSNFYKLKEGFCLIKSNAEHRNNSFYEYDNELLPVEIPRALNTHRIEGLFERDNNYYFSTSNGMYICTKKNNSLKIKDHYLEGIFVTKALIDVNNNLWISTLNNSIYIIPNEQLKKISNVNNISVLEKINDSSCYIGTRSGKLLEYYKTSNIFKTNLVSNNSFIRSISFNKKTGKTLYASDKSFFTFDAFNRKDNINIMNTSGIKNTDVINDSTYVVSSSSGVYIVKGKSQIARITFKRAYTSLFSISNNQLYVSDVDGLNLYSNDLKIKKEIEINQNPIYTFKMTESTNGIVWVSTYDKGVYGIKNGIVIKKLNEENGLASNFVNTINTDGNDLWIATEKGVQLYNSNTDSFKILTKQDGINSYAIKHIEVLGNDVLLSSNLGLFSFDKTKIFKERKLQKPYIKSVQIQEKDTLILANYKLPQESSNVRFNFNIKGFHSNQSIIYQYILKGVDKDWITLTRGSDYVKFNSLPEGDFELRYRIIDEVNGEVSEGDSINIKVTLPFYKTELFWLFSSVVSIMIVIFYFRKRTRRLKETQKIQLEKAEINRDLTFSQLENLRSQMNPHFIFNALNSIQDYIIINEKKLARDYLVRFAKLIRLYLDQSRKNEISLEDELSTLNLYLELEKERFEGDFDYEINVDKELIEKDIYVPSLLIQPYVENALKHGLLHKTDDKKLEISFVKNSDAQALQCTIVDNGIGRESAAKINEKRHKSHVSFATSANQKRVTLLNSAMNKNIQVKIVDLYDEERNGIGTVVTINLPL</sequence>
<reference evidence="5 6" key="1">
    <citation type="submission" date="2024-05" db="EMBL/GenBank/DDBJ databases">
        <authorList>
            <person name="Duchaud E."/>
        </authorList>
    </citation>
    <scope>NUCLEOTIDE SEQUENCE [LARGE SCALE GENOMIC DNA]</scope>
    <source>
        <strain evidence="5">Ena-SAMPLE-TAB-13-05-2024-13:56:06:370-140302</strain>
    </source>
</reference>
<feature type="domain" description="Signal transduction histidine kinase internal region" evidence="3">
    <location>
        <begin position="766"/>
        <end position="843"/>
    </location>
</feature>
<gene>
    <name evidence="5" type="ORF">T190607A01A_30278</name>
</gene>
<dbReference type="SUPFAM" id="SSF55874">
    <property type="entry name" value="ATPase domain of HSP90 chaperone/DNA topoisomerase II/histidine kinase"/>
    <property type="match status" value="1"/>
</dbReference>
<keyword evidence="2" id="KW-1133">Transmembrane helix</keyword>
<keyword evidence="1" id="KW-0175">Coiled coil</keyword>
<keyword evidence="6" id="KW-1185">Reference proteome</keyword>
<dbReference type="SUPFAM" id="SSF50998">
    <property type="entry name" value="Quinoprotein alcohol dehydrogenase-like"/>
    <property type="match status" value="1"/>
</dbReference>
<dbReference type="PANTHER" id="PTHR34220:SF7">
    <property type="entry name" value="SENSOR HISTIDINE KINASE YPDA"/>
    <property type="match status" value="1"/>
</dbReference>
<feature type="transmembrane region" description="Helical" evidence="2">
    <location>
        <begin position="721"/>
        <end position="738"/>
    </location>
</feature>
<evidence type="ECO:0000256" key="2">
    <source>
        <dbReference type="SAM" id="Phobius"/>
    </source>
</evidence>
<feature type="domain" description="Two component regulator three Y" evidence="4">
    <location>
        <begin position="651"/>
        <end position="712"/>
    </location>
</feature>